<organism evidence="2 3">
    <name type="scientific">Ceratocystis lukuohia</name>
    <dbReference type="NCBI Taxonomy" id="2019550"/>
    <lineage>
        <taxon>Eukaryota</taxon>
        <taxon>Fungi</taxon>
        <taxon>Dikarya</taxon>
        <taxon>Ascomycota</taxon>
        <taxon>Pezizomycotina</taxon>
        <taxon>Sordariomycetes</taxon>
        <taxon>Hypocreomycetidae</taxon>
        <taxon>Microascales</taxon>
        <taxon>Ceratocystidaceae</taxon>
        <taxon>Ceratocystis</taxon>
    </lineage>
</organism>
<dbReference type="GeneID" id="98120056"/>
<name>A0ABR4MEX8_9PEZI</name>
<reference evidence="2 3" key="1">
    <citation type="submission" date="2020-05" db="EMBL/GenBank/DDBJ databases">
        <title>Ceratocystis lukuohia genome.</title>
        <authorList>
            <person name="Harrington T.C."/>
            <person name="Kim K."/>
            <person name="Mayers C.G."/>
        </authorList>
    </citation>
    <scope>NUCLEOTIDE SEQUENCE [LARGE SCALE GENOMIC DNA]</scope>
    <source>
        <strain evidence="2 3">C4212</strain>
    </source>
</reference>
<feature type="compositionally biased region" description="Low complexity" evidence="1">
    <location>
        <begin position="31"/>
        <end position="45"/>
    </location>
</feature>
<feature type="region of interest" description="Disordered" evidence="1">
    <location>
        <begin position="119"/>
        <end position="140"/>
    </location>
</feature>
<feature type="region of interest" description="Disordered" evidence="1">
    <location>
        <begin position="31"/>
        <end position="95"/>
    </location>
</feature>
<evidence type="ECO:0000256" key="1">
    <source>
        <dbReference type="SAM" id="MobiDB-lite"/>
    </source>
</evidence>
<feature type="region of interest" description="Disordered" evidence="1">
    <location>
        <begin position="155"/>
        <end position="185"/>
    </location>
</feature>
<keyword evidence="3" id="KW-1185">Reference proteome</keyword>
<evidence type="ECO:0000313" key="3">
    <source>
        <dbReference type="Proteomes" id="UP001610728"/>
    </source>
</evidence>
<dbReference type="EMBL" id="JABSNW010000006">
    <property type="protein sequence ID" value="KAL2886830.1"/>
    <property type="molecule type" value="Genomic_DNA"/>
</dbReference>
<gene>
    <name evidence="2" type="ORF">HOO65_060660</name>
</gene>
<feature type="region of interest" description="Disordered" evidence="1">
    <location>
        <begin position="231"/>
        <end position="258"/>
    </location>
</feature>
<feature type="compositionally biased region" description="Low complexity" evidence="1">
    <location>
        <begin position="155"/>
        <end position="174"/>
    </location>
</feature>
<protein>
    <submittedName>
        <fullName evidence="2">Uncharacterized protein</fullName>
    </submittedName>
</protein>
<sequence length="436" mass="47373">MSEARAPKPPLLKPRFYLHVDFGIDWIQKEAATTASSSSSHQYEPSQPPSKSKAHSFFTSRARKNRKPELLQRRTRSLDEMYPDPPGQPASLDLSTNAQPAIFPYPVLPLTPGDLNARDPLTGYYAPDESATSGGLVEPMGSQQWEEGLNAQYYQPQHQQQQPQHQQRSASSSRSPRHLPATSRDYSRIDSVADLCYPSNLVPGNQPQNIHLTPDPFQELFLSSALPPSPLGLMAEGRQKSPSHLLPAQRPPPPMDKKLPALPPIKSHGHNDSRGNDHSCHERYISALISPLSEYIPSPISPCGSGCAGSRLGSACSSPAISPLMQPAMLAHGNDNTGSLPSLAPSIPPISTMPTASVTDYLSFKPGAQPHLQIRPVRSNTYPEDKSLTAMAALDEQQSPTMPVASNAAEMMALSSAMMTVDSGFEDKRWNWSAGP</sequence>
<accession>A0ABR4MEX8</accession>
<feature type="compositionally biased region" description="Basic and acidic residues" evidence="1">
    <location>
        <begin position="67"/>
        <end position="79"/>
    </location>
</feature>
<comment type="caution">
    <text evidence="2">The sequence shown here is derived from an EMBL/GenBank/DDBJ whole genome shotgun (WGS) entry which is preliminary data.</text>
</comment>
<proteinExistence type="predicted"/>
<dbReference type="Proteomes" id="UP001610728">
    <property type="component" value="Unassembled WGS sequence"/>
</dbReference>
<evidence type="ECO:0000313" key="2">
    <source>
        <dbReference type="EMBL" id="KAL2886830.1"/>
    </source>
</evidence>
<dbReference type="RefSeq" id="XP_070858010.1">
    <property type="nucleotide sequence ID" value="XM_071001191.1"/>
</dbReference>